<proteinExistence type="predicted"/>
<dbReference type="Proteomes" id="UP000501780">
    <property type="component" value="Chromosome"/>
</dbReference>
<name>A0A6H0KU98_9BACE</name>
<dbReference type="EMBL" id="CP050831">
    <property type="protein sequence ID" value="QIU96759.1"/>
    <property type="molecule type" value="Genomic_DNA"/>
</dbReference>
<keyword evidence="1" id="KW-0175">Coiled coil</keyword>
<evidence type="ECO:0000313" key="2">
    <source>
        <dbReference type="EMBL" id="QIU96759.1"/>
    </source>
</evidence>
<accession>A0A6H0KU98</accession>
<sequence length="1083" mass="117376">MKRKFVKVMFFGALALSTVTYVGCKDYDDDVKGLQEQIDTINKKGADVTTEAMKTAISSAVADLQSQLDAIAGKADKTALEELKAAVQKLQTALEGKASSEDVAALNTKLEEAIGKVDKSIADAVKVAKDQLQAEIDALEEKLGTADGKADENALKLAELEQKMLELDKASGERIAKLELQIAELEGIKTRIKNLEDASANFATMDQLDEYLQTAKDYVDTKMLDYLTSDQVTNKVDAVKTYVDGAFRTTILTELGTTYLSIDSYNEDMEKLTQQISTFVDSQSQEYKDIFVDIKTLMDYKKDVLEVLVKNLSDPNNNTIQKANDCYNALNGITDVKDELAKCAKTSDLSVYLKSADLNKEIDDHLKATFASYDSSIKEIGTKVETLTGAVKDMLKSLVFLPQEYDENGLVRKVEFISYYTTDDASTAANAEGQKETIGSVLISNEVETKVRFRVSPATAVDALVAENSKYTITTDKHIVKSRSVGAPFEVTGVSKVKKSGSETEYEEGVIEVTLNIGSASESYAIALYVTGNDETTKLTEITSDYFAAIIGKSYVKNVTYSNATTGRGDVMYDDNVNGLSFFTAATSENDGSEYYSVTLSDKDGKNEKTATSLSGMNIPTDLFNVTFALDGANKEHFTLKDGLLKKTAESALEDVCTVTPTVTMTVGNKTASYAGTAETVTVKSRGAETTVTLDNKQIWNTGEKTYNLQAAAIKAILDEINKATGEKYKKLSDVSSAIAEASGSVKHEADGKVDVEVNNDDVVVTVQGEFSGTAVPYITFDFGNTLVIKVLVSVTVNKPEFKALNAEKAVWDGRSVLPMISAVGGNPLAVTLTRNLGILFVKSEWDNLIAEAKAGNVELKTVLTAGKKTGNEVGTVAISGENSEIYTFTNNKSNTDEVTVKFVLYCGDEAKPEDEIATVGTVELIAPDMTGDLQAPTEDEDINIIKGNLAETTNLLANFTWNDSRKKEMWPELAQDFGDGINSAADALGVYGLNVTYTVVDEGSNRADFEKYFDKTGYIDGVLTEDAVKDIKLNSTYNNLETSLDAPIQVVIEIKAASSWGQAITNGTTRMSITYPKGTAKK</sequence>
<evidence type="ECO:0008006" key="4">
    <source>
        <dbReference type="Google" id="ProtNLM"/>
    </source>
</evidence>
<protein>
    <recommendedName>
        <fullName evidence="4">Cell surface protein</fullName>
    </recommendedName>
</protein>
<evidence type="ECO:0000256" key="1">
    <source>
        <dbReference type="SAM" id="Coils"/>
    </source>
</evidence>
<dbReference type="AlphaFoldDB" id="A0A6H0KU98"/>
<dbReference type="RefSeq" id="WP_167966353.1">
    <property type="nucleotide sequence ID" value="NZ_CP050831.1"/>
</dbReference>
<feature type="coiled-coil region" evidence="1">
    <location>
        <begin position="80"/>
        <end position="198"/>
    </location>
</feature>
<evidence type="ECO:0000313" key="3">
    <source>
        <dbReference type="Proteomes" id="UP000501780"/>
    </source>
</evidence>
<organism evidence="2 3">
    <name type="scientific">Bacteroides faecium</name>
    <dbReference type="NCBI Taxonomy" id="2715212"/>
    <lineage>
        <taxon>Bacteria</taxon>
        <taxon>Pseudomonadati</taxon>
        <taxon>Bacteroidota</taxon>
        <taxon>Bacteroidia</taxon>
        <taxon>Bacteroidales</taxon>
        <taxon>Bacteroidaceae</taxon>
        <taxon>Bacteroides</taxon>
    </lineage>
</organism>
<dbReference type="KEGG" id="bfc:BacF7301_22555"/>
<gene>
    <name evidence="2" type="ORF">BacF7301_22555</name>
</gene>
<keyword evidence="3" id="KW-1185">Reference proteome</keyword>
<reference evidence="2 3" key="1">
    <citation type="submission" date="2020-03" db="EMBL/GenBank/DDBJ databases">
        <title>Genomic analysis of Bacteroides faecium CBA7301.</title>
        <authorList>
            <person name="Kim J."/>
            <person name="Roh S.W."/>
        </authorList>
    </citation>
    <scope>NUCLEOTIDE SEQUENCE [LARGE SCALE GENOMIC DNA]</scope>
    <source>
        <strain evidence="2 3">CBA7301</strain>
    </source>
</reference>